<evidence type="ECO:0000313" key="1">
    <source>
        <dbReference type="EMBL" id="MUI15901.1"/>
    </source>
</evidence>
<dbReference type="Gene3D" id="1.10.3680.10">
    <property type="entry name" value="TerB-like"/>
    <property type="match status" value="1"/>
</dbReference>
<dbReference type="AlphaFoldDB" id="A0A6I3XQ16"/>
<keyword evidence="2" id="KW-1185">Reference proteome</keyword>
<gene>
    <name evidence="1" type="ORF">GJV26_26075</name>
</gene>
<dbReference type="CDD" id="cd07177">
    <property type="entry name" value="terB_like"/>
    <property type="match status" value="1"/>
</dbReference>
<dbReference type="OrthoDB" id="8526975at2"/>
<dbReference type="Proteomes" id="UP000431684">
    <property type="component" value="Unassembled WGS sequence"/>
</dbReference>
<protein>
    <submittedName>
        <fullName evidence="1">TerB family tellurite resistance protein</fullName>
    </submittedName>
</protein>
<comment type="caution">
    <text evidence="1">The sequence shown here is derived from an EMBL/GenBank/DDBJ whole genome shotgun (WGS) entry which is preliminary data.</text>
</comment>
<proteinExistence type="predicted"/>
<dbReference type="RefSeq" id="WP_155711529.1">
    <property type="nucleotide sequence ID" value="NZ_BMWU01000060.1"/>
</dbReference>
<reference evidence="1 2" key="1">
    <citation type="submission" date="2019-11" db="EMBL/GenBank/DDBJ databases">
        <title>Draft Genome Sequences of Six Type Strains of the Genus Massilia.</title>
        <authorList>
            <person name="Miess H."/>
            <person name="Frediansyah A."/>
            <person name="Goeker M."/>
            <person name="Gross H."/>
        </authorList>
    </citation>
    <scope>NUCLEOTIDE SEQUENCE [LARGE SCALE GENOMIC DNA]</scope>
    <source>
        <strain evidence="1 2">DSM 17513</strain>
    </source>
</reference>
<dbReference type="EMBL" id="WNWM01000002">
    <property type="protein sequence ID" value="MUI15901.1"/>
    <property type="molecule type" value="Genomic_DNA"/>
</dbReference>
<dbReference type="SUPFAM" id="SSF158682">
    <property type="entry name" value="TerB-like"/>
    <property type="match status" value="1"/>
</dbReference>
<name>A0A6I3XQ16_9BURK</name>
<dbReference type="InterPro" id="IPR029024">
    <property type="entry name" value="TerB-like"/>
</dbReference>
<organism evidence="1 2">
    <name type="scientific">Pseudoduganella dura</name>
    <dbReference type="NCBI Taxonomy" id="321982"/>
    <lineage>
        <taxon>Bacteria</taxon>
        <taxon>Pseudomonadati</taxon>
        <taxon>Pseudomonadota</taxon>
        <taxon>Betaproteobacteria</taxon>
        <taxon>Burkholderiales</taxon>
        <taxon>Oxalobacteraceae</taxon>
        <taxon>Telluria group</taxon>
        <taxon>Pseudoduganella</taxon>
    </lineage>
</organism>
<sequence>MRKYEPNSPRARARLLALSMVVDGHVDAAELKVLDDAPVLHGLQLDVPLFRDVLDELCSDMLRTAVRDGAVEIGTPLLDSLLADITDPELQGRMLGAMWKIVHADEQLADAESILLARACRLWWPDYPKSDLPAALAA</sequence>
<evidence type="ECO:0000313" key="2">
    <source>
        <dbReference type="Proteomes" id="UP000431684"/>
    </source>
</evidence>
<accession>A0A6I3XQ16</accession>